<dbReference type="InterPro" id="IPR037185">
    <property type="entry name" value="EmrE-like"/>
</dbReference>
<reference evidence="5" key="1">
    <citation type="journal article" date="2019" name="Int. J. Syst. Evol. Microbiol.">
        <title>The Global Catalogue of Microorganisms (GCM) 10K type strain sequencing project: providing services to taxonomists for standard genome sequencing and annotation.</title>
        <authorList>
            <consortium name="The Broad Institute Genomics Platform"/>
            <consortium name="The Broad Institute Genome Sequencing Center for Infectious Disease"/>
            <person name="Wu L."/>
            <person name="Ma J."/>
        </authorList>
    </citation>
    <scope>NUCLEOTIDE SEQUENCE [LARGE SCALE GENOMIC DNA]</scope>
    <source>
        <strain evidence="5">KCTC 62192</strain>
    </source>
</reference>
<dbReference type="EMBL" id="JBHRSK010000016">
    <property type="protein sequence ID" value="MFC2969882.1"/>
    <property type="molecule type" value="Genomic_DNA"/>
</dbReference>
<evidence type="ECO:0000313" key="5">
    <source>
        <dbReference type="Proteomes" id="UP001595443"/>
    </source>
</evidence>
<dbReference type="PANTHER" id="PTHR22911:SF103">
    <property type="entry name" value="BLR2811 PROTEIN"/>
    <property type="match status" value="1"/>
</dbReference>
<accession>A0ABV7AMA2</accession>
<feature type="domain" description="EamA" evidence="3">
    <location>
        <begin position="150"/>
        <end position="279"/>
    </location>
</feature>
<keyword evidence="2" id="KW-0472">Membrane</keyword>
<name>A0ABV7AMA2_9RHOB</name>
<feature type="transmembrane region" description="Helical" evidence="2">
    <location>
        <begin position="38"/>
        <end position="57"/>
    </location>
</feature>
<keyword evidence="5" id="KW-1185">Reference proteome</keyword>
<feature type="domain" description="EamA" evidence="3">
    <location>
        <begin position="9"/>
        <end position="141"/>
    </location>
</feature>
<feature type="region of interest" description="Disordered" evidence="1">
    <location>
        <begin position="314"/>
        <end position="338"/>
    </location>
</feature>
<keyword evidence="2" id="KW-1133">Transmembrane helix</keyword>
<sequence>MARPSPNLRGALLALLAFAIYAGHDVVVKLLGAHYPAVQIVFFATLLGFPLVTLMMIRDRSDGNLRPRHPGWTALRTGALVISGLAAFYAFGVLPLAQTYAILFSMPLLITLLSVPVLGETVGLRRGLAVLVGLAGVLIVLRPGTAPLGLGHLAAVVAALGSALSSVIMRKIGQHERNVVLLVYPMMANVVLMGIALPFVYVPVPVGHLAGFAAVALFAFLAMLVLIMAYRDGEAVIVAPMQYSQILWAAVYGYLIFGEAPDGATVLGAAVIIASGLYILLRESRARVSENRPVLTSRARSGLAVFPRARPFHRRPAGAGAEAAEGGNEPLANPAGNR</sequence>
<evidence type="ECO:0000313" key="4">
    <source>
        <dbReference type="EMBL" id="MFC2969882.1"/>
    </source>
</evidence>
<feature type="transmembrane region" description="Helical" evidence="2">
    <location>
        <begin position="263"/>
        <end position="281"/>
    </location>
</feature>
<feature type="transmembrane region" description="Helical" evidence="2">
    <location>
        <begin position="77"/>
        <end position="94"/>
    </location>
</feature>
<organism evidence="4 5">
    <name type="scientific">Acidimangrovimonas pyrenivorans</name>
    <dbReference type="NCBI Taxonomy" id="2030798"/>
    <lineage>
        <taxon>Bacteria</taxon>
        <taxon>Pseudomonadati</taxon>
        <taxon>Pseudomonadota</taxon>
        <taxon>Alphaproteobacteria</taxon>
        <taxon>Rhodobacterales</taxon>
        <taxon>Paracoccaceae</taxon>
        <taxon>Acidimangrovimonas</taxon>
    </lineage>
</organism>
<protein>
    <submittedName>
        <fullName evidence="4">DMT family transporter</fullName>
    </submittedName>
</protein>
<proteinExistence type="predicted"/>
<evidence type="ECO:0000256" key="2">
    <source>
        <dbReference type="SAM" id="Phobius"/>
    </source>
</evidence>
<dbReference type="InterPro" id="IPR000620">
    <property type="entry name" value="EamA_dom"/>
</dbReference>
<feature type="transmembrane region" description="Helical" evidence="2">
    <location>
        <begin position="208"/>
        <end position="230"/>
    </location>
</feature>
<dbReference type="Proteomes" id="UP001595443">
    <property type="component" value="Unassembled WGS sequence"/>
</dbReference>
<comment type="caution">
    <text evidence="4">The sequence shown here is derived from an EMBL/GenBank/DDBJ whole genome shotgun (WGS) entry which is preliminary data.</text>
</comment>
<feature type="transmembrane region" description="Helical" evidence="2">
    <location>
        <begin position="181"/>
        <end position="202"/>
    </location>
</feature>
<evidence type="ECO:0000256" key="1">
    <source>
        <dbReference type="SAM" id="MobiDB-lite"/>
    </source>
</evidence>
<feature type="compositionally biased region" description="Low complexity" evidence="1">
    <location>
        <begin position="317"/>
        <end position="327"/>
    </location>
</feature>
<dbReference type="PANTHER" id="PTHR22911">
    <property type="entry name" value="ACYL-MALONYL CONDENSING ENZYME-RELATED"/>
    <property type="match status" value="1"/>
</dbReference>
<feature type="transmembrane region" description="Helical" evidence="2">
    <location>
        <begin position="237"/>
        <end position="257"/>
    </location>
</feature>
<dbReference type="Pfam" id="PF00892">
    <property type="entry name" value="EamA"/>
    <property type="match status" value="2"/>
</dbReference>
<feature type="transmembrane region" description="Helical" evidence="2">
    <location>
        <begin position="150"/>
        <end position="169"/>
    </location>
</feature>
<evidence type="ECO:0000259" key="3">
    <source>
        <dbReference type="Pfam" id="PF00892"/>
    </source>
</evidence>
<dbReference type="SUPFAM" id="SSF103481">
    <property type="entry name" value="Multidrug resistance efflux transporter EmrE"/>
    <property type="match status" value="2"/>
</dbReference>
<feature type="transmembrane region" description="Helical" evidence="2">
    <location>
        <begin position="100"/>
        <end position="119"/>
    </location>
</feature>
<gene>
    <name evidence="4" type="ORF">ACFOES_17430</name>
</gene>
<dbReference type="RefSeq" id="WP_377834643.1">
    <property type="nucleotide sequence ID" value="NZ_JBHRSK010000016.1"/>
</dbReference>
<keyword evidence="2" id="KW-0812">Transmembrane</keyword>